<dbReference type="GO" id="GO:0006629">
    <property type="term" value="P:lipid metabolic process"/>
    <property type="evidence" value="ECO:0007669"/>
    <property type="project" value="InterPro"/>
</dbReference>
<accession>A0A023BAW7</accession>
<name>A0A023BAW7_GRENI</name>
<dbReference type="AlphaFoldDB" id="A0A023BAW7"/>
<dbReference type="Proteomes" id="UP000019763">
    <property type="component" value="Unassembled WGS sequence"/>
</dbReference>
<dbReference type="GeneID" id="22911325"/>
<dbReference type="Gene3D" id="3.40.50.1820">
    <property type="entry name" value="alpha/beta hydrolase"/>
    <property type="match status" value="1"/>
</dbReference>
<evidence type="ECO:0000313" key="4">
    <source>
        <dbReference type="Proteomes" id="UP000019763"/>
    </source>
</evidence>
<dbReference type="EMBL" id="AFNH02000251">
    <property type="protein sequence ID" value="EZG78727.1"/>
    <property type="molecule type" value="Genomic_DNA"/>
</dbReference>
<dbReference type="InterPro" id="IPR002921">
    <property type="entry name" value="Fungal_lipase-type"/>
</dbReference>
<feature type="region of interest" description="Disordered" evidence="1">
    <location>
        <begin position="215"/>
        <end position="246"/>
    </location>
</feature>
<dbReference type="PANTHER" id="PTHR46023">
    <property type="entry name" value="LIPASE CLASS 3 PROTEIN-LIKE"/>
    <property type="match status" value="1"/>
</dbReference>
<dbReference type="InterPro" id="IPR029058">
    <property type="entry name" value="AB_hydrolase_fold"/>
</dbReference>
<evidence type="ECO:0000256" key="1">
    <source>
        <dbReference type="SAM" id="MobiDB-lite"/>
    </source>
</evidence>
<sequence length="246" mass="27545">MAMSIYPEESLKPYFGESIMVGRCLLLAHFPQLRMLMHNFEGGGLPWHALCDDPVQRRLVLIVRGSVDASDWFINLSVKLTDREAHGGYWHCCGLMLTSLRPLIDEFMTAHPDYELHVTGHSLGAGLAAMLAISLKLHYPDVKGWAYACPRCIGKELAEQSTNYITSVVYGRDCVPRLAVHTIHHIFDVLQETADMDDLELLGLENVTRIIPLSSNADDTPVPSDPGLHEAENDTPYKRTSLRAEY</sequence>
<keyword evidence="4" id="KW-1185">Reference proteome</keyword>
<gene>
    <name evidence="3" type="ORF">GNI_032880</name>
</gene>
<feature type="domain" description="Fungal lipase-type" evidence="2">
    <location>
        <begin position="60"/>
        <end position="179"/>
    </location>
</feature>
<dbReference type="Pfam" id="PF01764">
    <property type="entry name" value="Lipase_3"/>
    <property type="match status" value="1"/>
</dbReference>
<proteinExistence type="predicted"/>
<dbReference type="eggNOG" id="KOG2088">
    <property type="taxonomic scope" value="Eukaryota"/>
</dbReference>
<evidence type="ECO:0000259" key="2">
    <source>
        <dbReference type="Pfam" id="PF01764"/>
    </source>
</evidence>
<feature type="non-terminal residue" evidence="3">
    <location>
        <position position="246"/>
    </location>
</feature>
<dbReference type="SUPFAM" id="SSF53474">
    <property type="entry name" value="alpha/beta-Hydrolases"/>
    <property type="match status" value="1"/>
</dbReference>
<dbReference type="CDD" id="cd00519">
    <property type="entry name" value="Lipase_3"/>
    <property type="match status" value="1"/>
</dbReference>
<dbReference type="RefSeq" id="XP_011129205.1">
    <property type="nucleotide sequence ID" value="XM_011130903.1"/>
</dbReference>
<dbReference type="PANTHER" id="PTHR46023:SF6">
    <property type="entry name" value="LIPASE CLASS 3 FAMILY PROTEIN"/>
    <property type="match status" value="1"/>
</dbReference>
<protein>
    <submittedName>
        <fullName evidence="3">Lipase</fullName>
    </submittedName>
</protein>
<evidence type="ECO:0000313" key="3">
    <source>
        <dbReference type="EMBL" id="EZG78727.1"/>
    </source>
</evidence>
<dbReference type="OrthoDB" id="446616at2759"/>
<dbReference type="VEuPathDB" id="CryptoDB:GNI_032880"/>
<comment type="caution">
    <text evidence="3">The sequence shown here is derived from an EMBL/GenBank/DDBJ whole genome shotgun (WGS) entry which is preliminary data.</text>
</comment>
<organism evidence="3 4">
    <name type="scientific">Gregarina niphandrodes</name>
    <name type="common">Septate eugregarine</name>
    <dbReference type="NCBI Taxonomy" id="110365"/>
    <lineage>
        <taxon>Eukaryota</taxon>
        <taxon>Sar</taxon>
        <taxon>Alveolata</taxon>
        <taxon>Apicomplexa</taxon>
        <taxon>Conoidasida</taxon>
        <taxon>Gregarinasina</taxon>
        <taxon>Eugregarinorida</taxon>
        <taxon>Gregarinidae</taxon>
        <taxon>Gregarina</taxon>
    </lineage>
</organism>
<feature type="compositionally biased region" description="Basic and acidic residues" evidence="1">
    <location>
        <begin position="227"/>
        <end position="246"/>
    </location>
</feature>
<reference evidence="3" key="1">
    <citation type="submission" date="2013-12" db="EMBL/GenBank/DDBJ databases">
        <authorList>
            <person name="Omoto C.K."/>
            <person name="Sibley D."/>
            <person name="Venepally P."/>
            <person name="Hadjithomas M."/>
            <person name="Karamycheva S."/>
            <person name="Brunk B."/>
            <person name="Roos D."/>
            <person name="Caler E."/>
            <person name="Lorenzi H."/>
        </authorList>
    </citation>
    <scope>NUCLEOTIDE SEQUENCE</scope>
</reference>
<dbReference type="SMR" id="A0A023BAW7"/>